<dbReference type="CDD" id="cd00221">
    <property type="entry name" value="Vsr"/>
    <property type="match status" value="1"/>
</dbReference>
<proteinExistence type="inferred from homology"/>
<evidence type="ECO:0000256" key="5">
    <source>
        <dbReference type="ARBA" id="ARBA00023204"/>
    </source>
</evidence>
<keyword evidence="3" id="KW-0227">DNA damage</keyword>
<evidence type="ECO:0000256" key="2">
    <source>
        <dbReference type="ARBA" id="ARBA00022759"/>
    </source>
</evidence>
<dbReference type="InterPro" id="IPR011335">
    <property type="entry name" value="Restrct_endonuc-II-like"/>
</dbReference>
<protein>
    <submittedName>
        <fullName evidence="8">DNA mismatch endonuclease Vsr</fullName>
    </submittedName>
</protein>
<accession>A0ABS3VKN5</accession>
<comment type="caution">
    <text evidence="8">The sequence shown here is derived from an EMBL/GenBank/DDBJ whole genome shotgun (WGS) entry which is preliminary data.</text>
</comment>
<keyword evidence="5" id="KW-0234">DNA repair</keyword>
<dbReference type="Proteomes" id="UP000823521">
    <property type="component" value="Unassembled WGS sequence"/>
</dbReference>
<keyword evidence="1" id="KW-0540">Nuclease</keyword>
<organism evidence="8 9">
    <name type="scientific">Micromonospora echinofusca</name>
    <dbReference type="NCBI Taxonomy" id="47858"/>
    <lineage>
        <taxon>Bacteria</taxon>
        <taxon>Bacillati</taxon>
        <taxon>Actinomycetota</taxon>
        <taxon>Actinomycetes</taxon>
        <taxon>Micromonosporales</taxon>
        <taxon>Micromonosporaceae</taxon>
        <taxon>Micromonospora</taxon>
    </lineage>
</organism>
<dbReference type="Pfam" id="PF03852">
    <property type="entry name" value="Vsr"/>
    <property type="match status" value="1"/>
</dbReference>
<dbReference type="SUPFAM" id="SSF52980">
    <property type="entry name" value="Restriction endonuclease-like"/>
    <property type="match status" value="1"/>
</dbReference>
<dbReference type="Gene3D" id="3.40.960.10">
    <property type="entry name" value="VSR Endonuclease"/>
    <property type="match status" value="1"/>
</dbReference>
<feature type="region of interest" description="Disordered" evidence="7">
    <location>
        <begin position="1"/>
        <end position="29"/>
    </location>
</feature>
<evidence type="ECO:0000313" key="8">
    <source>
        <dbReference type="EMBL" id="MBO4205104.1"/>
    </source>
</evidence>
<dbReference type="NCBIfam" id="TIGR00632">
    <property type="entry name" value="vsr"/>
    <property type="match status" value="1"/>
</dbReference>
<dbReference type="GO" id="GO:0004519">
    <property type="term" value="F:endonuclease activity"/>
    <property type="evidence" value="ECO:0007669"/>
    <property type="project" value="UniProtKB-KW"/>
</dbReference>
<dbReference type="EMBL" id="WVUH01000014">
    <property type="protein sequence ID" value="MBO4205104.1"/>
    <property type="molecule type" value="Genomic_DNA"/>
</dbReference>
<evidence type="ECO:0000256" key="4">
    <source>
        <dbReference type="ARBA" id="ARBA00022801"/>
    </source>
</evidence>
<reference evidence="8 9" key="1">
    <citation type="submission" date="2019-12" db="EMBL/GenBank/DDBJ databases">
        <title>Whole genome sequencing of endophytic Actinobacterium Micromonospora sp. MPMI6T.</title>
        <authorList>
            <person name="Evv R."/>
            <person name="Podile A.R."/>
        </authorList>
    </citation>
    <scope>NUCLEOTIDE SEQUENCE [LARGE SCALE GENOMIC DNA]</scope>
    <source>
        <strain evidence="8 9">MPMI6</strain>
    </source>
</reference>
<evidence type="ECO:0000256" key="6">
    <source>
        <dbReference type="ARBA" id="ARBA00029466"/>
    </source>
</evidence>
<name>A0ABS3VKN5_MICEH</name>
<keyword evidence="9" id="KW-1185">Reference proteome</keyword>
<evidence type="ECO:0000256" key="3">
    <source>
        <dbReference type="ARBA" id="ARBA00022763"/>
    </source>
</evidence>
<evidence type="ECO:0000256" key="1">
    <source>
        <dbReference type="ARBA" id="ARBA00022722"/>
    </source>
</evidence>
<evidence type="ECO:0000256" key="7">
    <source>
        <dbReference type="SAM" id="MobiDB-lite"/>
    </source>
</evidence>
<gene>
    <name evidence="8" type="primary">vsr</name>
    <name evidence="8" type="ORF">GSF22_03640</name>
</gene>
<keyword evidence="4" id="KW-0378">Hydrolase</keyword>
<sequence length="144" mass="16669">MVRTSTVPEPLDAATSARLRRQPRSSTKPELALRRELHRRGLRFRVNHPGLPGRPDLAFTRAKVAVFVDGCFWHRCPQHGTTPRNNREWWQAKLDRNVARDRAKDAALVELGWVVLHVWEHEATDAAADRVQAEWRRRVTTIGR</sequence>
<keyword evidence="2 8" id="KW-0255">Endonuclease</keyword>
<evidence type="ECO:0000313" key="9">
    <source>
        <dbReference type="Proteomes" id="UP000823521"/>
    </source>
</evidence>
<dbReference type="InterPro" id="IPR004603">
    <property type="entry name" value="DNA_mismatch_endonuc_vsr"/>
</dbReference>
<comment type="similarity">
    <text evidence="6">Belongs to the Vsr family.</text>
</comment>